<feature type="compositionally biased region" description="Gly residues" evidence="1">
    <location>
        <begin position="148"/>
        <end position="158"/>
    </location>
</feature>
<comment type="caution">
    <text evidence="2">The sequence shown here is derived from an EMBL/GenBank/DDBJ whole genome shotgun (WGS) entry which is preliminary data.</text>
</comment>
<accession>A0A3D8T698</accession>
<feature type="region of interest" description="Disordered" evidence="1">
    <location>
        <begin position="129"/>
        <end position="158"/>
    </location>
</feature>
<gene>
    <name evidence="2" type="ORF">DSM5745_01283</name>
</gene>
<feature type="compositionally biased region" description="Basic and acidic residues" evidence="1">
    <location>
        <begin position="129"/>
        <end position="143"/>
    </location>
</feature>
<protein>
    <submittedName>
        <fullName evidence="2">Uncharacterized protein</fullName>
    </submittedName>
</protein>
<reference evidence="2 3" key="1">
    <citation type="journal article" date="2018" name="IMA Fungus">
        <title>IMA Genome-F 9: Draft genome sequence of Annulohypoxylon stygium, Aspergillus mulundensis, Berkeleyomyces basicola (syn. Thielaviopsis basicola), Ceratocystis smalleyi, two Cercospora beticola strains, Coleophoma cylindrospora, Fusarium fracticaudum, Phialophora cf. hyalina, and Morchella septimelata.</title>
        <authorList>
            <person name="Wingfield B.D."/>
            <person name="Bills G.F."/>
            <person name="Dong Y."/>
            <person name="Huang W."/>
            <person name="Nel W.J."/>
            <person name="Swalarsk-Parry B.S."/>
            <person name="Vaghefi N."/>
            <person name="Wilken P.M."/>
            <person name="An Z."/>
            <person name="de Beer Z.W."/>
            <person name="De Vos L."/>
            <person name="Chen L."/>
            <person name="Duong T.A."/>
            <person name="Gao Y."/>
            <person name="Hammerbacher A."/>
            <person name="Kikkert J.R."/>
            <person name="Li Y."/>
            <person name="Li H."/>
            <person name="Li K."/>
            <person name="Li Q."/>
            <person name="Liu X."/>
            <person name="Ma X."/>
            <person name="Naidoo K."/>
            <person name="Pethybridge S.J."/>
            <person name="Sun J."/>
            <person name="Steenkamp E.T."/>
            <person name="van der Nest M.A."/>
            <person name="van Wyk S."/>
            <person name="Wingfield M.J."/>
            <person name="Xiong C."/>
            <person name="Yue Q."/>
            <person name="Zhang X."/>
        </authorList>
    </citation>
    <scope>NUCLEOTIDE SEQUENCE [LARGE SCALE GENOMIC DNA]</scope>
    <source>
        <strain evidence="2 3">DSM 5745</strain>
    </source>
</reference>
<organism evidence="2 3">
    <name type="scientific">Aspergillus mulundensis</name>
    <dbReference type="NCBI Taxonomy" id="1810919"/>
    <lineage>
        <taxon>Eukaryota</taxon>
        <taxon>Fungi</taxon>
        <taxon>Dikarya</taxon>
        <taxon>Ascomycota</taxon>
        <taxon>Pezizomycotina</taxon>
        <taxon>Eurotiomycetes</taxon>
        <taxon>Eurotiomycetidae</taxon>
        <taxon>Eurotiales</taxon>
        <taxon>Aspergillaceae</taxon>
        <taxon>Aspergillus</taxon>
        <taxon>Aspergillus subgen. Nidulantes</taxon>
    </lineage>
</organism>
<dbReference type="EMBL" id="PVWQ01000001">
    <property type="protein sequence ID" value="RDW93961.1"/>
    <property type="molecule type" value="Genomic_DNA"/>
</dbReference>
<dbReference type="Proteomes" id="UP000256690">
    <property type="component" value="Unassembled WGS sequence"/>
</dbReference>
<dbReference type="GeneID" id="38111653"/>
<dbReference type="STRING" id="1810919.A0A3D8T698"/>
<sequence>MSLVGNRSNEIQMSNTIHVIRSTTWITPSRLDLMESKQIGPDGKFTASRIDRFTTDPAMYRKIIKAAEERVINGSPIALLAVDTLRANMEKALNHDKRLYEALVPNFPIGCRRLTPGWATLQRGTHQDQCAHGDRAHRADCPRRPGTGNQGGHGLASR</sequence>
<evidence type="ECO:0000256" key="1">
    <source>
        <dbReference type="SAM" id="MobiDB-lite"/>
    </source>
</evidence>
<dbReference type="RefSeq" id="XP_026609144.1">
    <property type="nucleotide sequence ID" value="XM_026743299.1"/>
</dbReference>
<name>A0A3D8T698_9EURO</name>
<evidence type="ECO:0000313" key="3">
    <source>
        <dbReference type="Proteomes" id="UP000256690"/>
    </source>
</evidence>
<proteinExistence type="predicted"/>
<evidence type="ECO:0000313" key="2">
    <source>
        <dbReference type="EMBL" id="RDW93961.1"/>
    </source>
</evidence>
<keyword evidence="3" id="KW-1185">Reference proteome</keyword>
<dbReference type="AlphaFoldDB" id="A0A3D8T698"/>